<dbReference type="PANTHER" id="PTHR43612:SF3">
    <property type="entry name" value="TRIFUNCTIONAL ENZYME SUBUNIT ALPHA, MITOCHONDRIAL"/>
    <property type="match status" value="1"/>
</dbReference>
<dbReference type="Gene3D" id="1.10.1040.50">
    <property type="match status" value="1"/>
</dbReference>
<comment type="similarity">
    <text evidence="2 14">In the central section; belongs to the 3-hydroxyacyl-CoA dehydrogenase family.</text>
</comment>
<dbReference type="PROSITE" id="PS00166">
    <property type="entry name" value="ENOYL_COA_HYDRATASE"/>
    <property type="match status" value="1"/>
</dbReference>
<dbReference type="HAMAP" id="MF_01617">
    <property type="entry name" value="FadJ"/>
    <property type="match status" value="1"/>
</dbReference>
<feature type="site" description="Important for catalytic activity" evidence="14">
    <location>
        <position position="118"/>
    </location>
</feature>
<evidence type="ECO:0000256" key="8">
    <source>
        <dbReference type="ARBA" id="ARBA00023027"/>
    </source>
</evidence>
<dbReference type="InterPro" id="IPR018376">
    <property type="entry name" value="Enoyl-CoA_hyd/isom_CS"/>
</dbReference>
<keyword evidence="9 14" id="KW-0443">Lipid metabolism</keyword>
<dbReference type="SUPFAM" id="SSF52096">
    <property type="entry name" value="ClpP/crotonase"/>
    <property type="match status" value="1"/>
</dbReference>
<evidence type="ECO:0000313" key="17">
    <source>
        <dbReference type="EMBL" id="WGL57453.1"/>
    </source>
</evidence>
<dbReference type="InterPro" id="IPR008927">
    <property type="entry name" value="6-PGluconate_DH-like_C_sf"/>
</dbReference>
<evidence type="ECO:0000256" key="14">
    <source>
        <dbReference type="HAMAP-Rule" id="MF_01617"/>
    </source>
</evidence>
<dbReference type="InterPro" id="IPR012802">
    <property type="entry name" value="FadJ"/>
</dbReference>
<comment type="function">
    <text evidence="14">Catalyzes the formation of a hydroxyacyl-CoA by addition of water on enoyl-CoA. Also exhibits 3-hydroxyacyl-CoA epimerase and 3-hydroxyacyl-CoA dehydrogenase activities.</text>
</comment>
<reference evidence="17" key="1">
    <citation type="submission" date="2023-04" db="EMBL/GenBank/DDBJ databases">
        <title>APH(3)-Id, a novel chromosomal aminoglycoside phosphotransferase, identified from an environmental isolate of Kluyvera intermedia DW18.</title>
        <authorList>
            <person name="Sha Y."/>
        </authorList>
    </citation>
    <scope>NUCLEOTIDE SEQUENCE</scope>
    <source>
        <strain evidence="17">DW18</strain>
    </source>
</reference>
<evidence type="ECO:0000256" key="9">
    <source>
        <dbReference type="ARBA" id="ARBA00023098"/>
    </source>
</evidence>
<keyword evidence="4 14" id="KW-0963">Cytoplasm</keyword>
<name>A0AA95JY34_KLUIN</name>
<evidence type="ECO:0000256" key="3">
    <source>
        <dbReference type="ARBA" id="ARBA00008750"/>
    </source>
</evidence>
<dbReference type="Pfam" id="PF00378">
    <property type="entry name" value="ECH_1"/>
    <property type="match status" value="1"/>
</dbReference>
<dbReference type="GO" id="GO:0004300">
    <property type="term" value="F:enoyl-CoA hydratase activity"/>
    <property type="evidence" value="ECO:0007669"/>
    <property type="project" value="UniProtKB-UniRule"/>
</dbReference>
<accession>A0AA95JY34</accession>
<dbReference type="InterPro" id="IPR001753">
    <property type="entry name" value="Enoyl-CoA_hydra/iso"/>
</dbReference>
<dbReference type="Proteomes" id="UP001177527">
    <property type="component" value="Chromosome"/>
</dbReference>
<evidence type="ECO:0000256" key="4">
    <source>
        <dbReference type="ARBA" id="ARBA00022490"/>
    </source>
</evidence>
<dbReference type="EC" id="1.1.1.35" evidence="14"/>
<organism evidence="17 18">
    <name type="scientific">Kluyvera intermedia</name>
    <name type="common">Enterobacter intermedius</name>
    <dbReference type="NCBI Taxonomy" id="61648"/>
    <lineage>
        <taxon>Bacteria</taxon>
        <taxon>Pseudomonadati</taxon>
        <taxon>Pseudomonadota</taxon>
        <taxon>Gammaproteobacteria</taxon>
        <taxon>Enterobacterales</taxon>
        <taxon>Enterobacteriaceae</taxon>
        <taxon>Kluyvera</taxon>
    </lineage>
</organism>
<dbReference type="PROSITE" id="PS00067">
    <property type="entry name" value="3HCDH"/>
    <property type="match status" value="1"/>
</dbReference>
<dbReference type="GO" id="GO:0070403">
    <property type="term" value="F:NAD+ binding"/>
    <property type="evidence" value="ECO:0007669"/>
    <property type="project" value="InterPro"/>
</dbReference>
<dbReference type="InterPro" id="IPR006180">
    <property type="entry name" value="3-OHacyl-CoA_DH_CS"/>
</dbReference>
<keyword evidence="12 14" id="KW-0511">Multifunctional enzyme</keyword>
<dbReference type="CDD" id="cd06558">
    <property type="entry name" value="crotonase-like"/>
    <property type="match status" value="1"/>
</dbReference>
<dbReference type="Pfam" id="PF02737">
    <property type="entry name" value="3HCDH_N"/>
    <property type="match status" value="1"/>
</dbReference>
<dbReference type="InterPro" id="IPR029045">
    <property type="entry name" value="ClpP/crotonase-like_dom_sf"/>
</dbReference>
<evidence type="ECO:0000256" key="1">
    <source>
        <dbReference type="ARBA" id="ARBA00005005"/>
    </source>
</evidence>
<comment type="catalytic activity">
    <reaction evidence="14">
        <text>a (3S)-3-hydroxyacyl-CoA = a (2E)-enoyl-CoA + H2O</text>
        <dbReference type="Rhea" id="RHEA:16105"/>
        <dbReference type="ChEBI" id="CHEBI:15377"/>
        <dbReference type="ChEBI" id="CHEBI:57318"/>
        <dbReference type="ChEBI" id="CHEBI:58856"/>
        <dbReference type="EC" id="4.2.1.17"/>
    </reaction>
</comment>
<keyword evidence="7 14" id="KW-0560">Oxidoreductase</keyword>
<feature type="region of interest" description="3-hydroxyacyl-CoA dehydrogenase" evidence="14">
    <location>
        <begin position="306"/>
        <end position="720"/>
    </location>
</feature>
<dbReference type="Gene3D" id="3.90.226.10">
    <property type="entry name" value="2-enoyl-CoA Hydratase, Chain A, domain 1"/>
    <property type="match status" value="1"/>
</dbReference>
<dbReference type="NCBIfam" id="NF008363">
    <property type="entry name" value="PRK11154.1"/>
    <property type="match status" value="1"/>
</dbReference>
<dbReference type="EMBL" id="CP123488">
    <property type="protein sequence ID" value="WGL57453.1"/>
    <property type="molecule type" value="Genomic_DNA"/>
</dbReference>
<comment type="subunit">
    <text evidence="14">Heterotetramer of two alpha chains (FadJ) and two beta chains (FadI).</text>
</comment>
<dbReference type="FunFam" id="1.10.1040.50:FF:000003">
    <property type="entry name" value="Fatty acid oxidation complex subunit alpha"/>
    <property type="match status" value="1"/>
</dbReference>
<dbReference type="GO" id="GO:0016509">
    <property type="term" value="F:long-chain (3S)-3-hydroxyacyl-CoA dehydrogenase (NAD+) activity"/>
    <property type="evidence" value="ECO:0007669"/>
    <property type="project" value="TreeGrafter"/>
</dbReference>
<comment type="catalytic activity">
    <reaction evidence="14">
        <text>a 4-saturated-(3S)-3-hydroxyacyl-CoA = a (3E)-enoyl-CoA + H2O</text>
        <dbReference type="Rhea" id="RHEA:20724"/>
        <dbReference type="ChEBI" id="CHEBI:15377"/>
        <dbReference type="ChEBI" id="CHEBI:58521"/>
        <dbReference type="ChEBI" id="CHEBI:137480"/>
        <dbReference type="EC" id="4.2.1.17"/>
    </reaction>
</comment>
<dbReference type="InterPro" id="IPR036291">
    <property type="entry name" value="NAD(P)-bd_dom_sf"/>
</dbReference>
<proteinExistence type="inferred from homology"/>
<dbReference type="InterPro" id="IPR006176">
    <property type="entry name" value="3-OHacyl-CoA_DH_NAD-bd"/>
</dbReference>
<comment type="similarity">
    <text evidence="3 14">In the N-terminal section; belongs to the enoyl-CoA hydratase/isomerase family.</text>
</comment>
<keyword evidence="8 14" id="KW-0520">NAD</keyword>
<dbReference type="EC" id="4.2.1.17" evidence="14"/>
<dbReference type="Gene3D" id="3.40.50.720">
    <property type="entry name" value="NAD(P)-binding Rossmann-like Domain"/>
    <property type="match status" value="1"/>
</dbReference>
<keyword evidence="5 14" id="KW-0276">Fatty acid metabolism</keyword>
<evidence type="ECO:0000256" key="12">
    <source>
        <dbReference type="ARBA" id="ARBA00023268"/>
    </source>
</evidence>
<dbReference type="Pfam" id="PF00725">
    <property type="entry name" value="3HCDH"/>
    <property type="match status" value="1"/>
</dbReference>
<evidence type="ECO:0000256" key="13">
    <source>
        <dbReference type="ARBA" id="ARBA00049556"/>
    </source>
</evidence>
<evidence type="ECO:0000256" key="10">
    <source>
        <dbReference type="ARBA" id="ARBA00023235"/>
    </source>
</evidence>
<comment type="subcellular location">
    <subcellularLocation>
        <location evidence="14">Cytoplasm</location>
    </subcellularLocation>
</comment>
<dbReference type="FunFam" id="3.40.50.720:FF:000009">
    <property type="entry name" value="Fatty oxidation complex, alpha subunit"/>
    <property type="match status" value="1"/>
</dbReference>
<comment type="catalytic activity">
    <reaction evidence="14">
        <text>(3S)-3-hydroxybutanoyl-CoA = (3R)-3-hydroxybutanoyl-CoA</text>
        <dbReference type="Rhea" id="RHEA:21760"/>
        <dbReference type="ChEBI" id="CHEBI:57315"/>
        <dbReference type="ChEBI" id="CHEBI:57316"/>
        <dbReference type="EC" id="5.1.2.3"/>
    </reaction>
</comment>
<feature type="site" description="Important for catalytic activity" evidence="14">
    <location>
        <position position="140"/>
    </location>
</feature>
<feature type="region of interest" description="Enoyl-CoA hydratase" evidence="14">
    <location>
        <begin position="1"/>
        <end position="190"/>
    </location>
</feature>
<evidence type="ECO:0000256" key="6">
    <source>
        <dbReference type="ARBA" id="ARBA00022963"/>
    </source>
</evidence>
<feature type="domain" description="3-hydroxyacyl-CoA dehydrogenase NAD binding" evidence="16">
    <location>
        <begin position="311"/>
        <end position="489"/>
    </location>
</feature>
<dbReference type="GO" id="GO:0008692">
    <property type="term" value="F:3-hydroxybutyryl-CoA epimerase activity"/>
    <property type="evidence" value="ECO:0007669"/>
    <property type="project" value="UniProtKB-UniRule"/>
</dbReference>
<dbReference type="PANTHER" id="PTHR43612">
    <property type="entry name" value="TRIFUNCTIONAL ENZYME SUBUNIT ALPHA"/>
    <property type="match status" value="1"/>
</dbReference>
<comment type="pathway">
    <text evidence="1 14">Lipid metabolism; fatty acid beta-oxidation.</text>
</comment>
<dbReference type="FunFam" id="3.90.226.10:FF:000011">
    <property type="entry name" value="Fatty acid oxidation complex subunit alpha"/>
    <property type="match status" value="1"/>
</dbReference>
<keyword evidence="10 14" id="KW-0413">Isomerase</keyword>
<dbReference type="SUPFAM" id="SSF48179">
    <property type="entry name" value="6-phosphogluconate dehydrogenase C-terminal domain-like"/>
    <property type="match status" value="2"/>
</dbReference>
<evidence type="ECO:0000256" key="5">
    <source>
        <dbReference type="ARBA" id="ARBA00022832"/>
    </source>
</evidence>
<evidence type="ECO:0000313" key="18">
    <source>
        <dbReference type="Proteomes" id="UP001177527"/>
    </source>
</evidence>
<dbReference type="InterPro" id="IPR050136">
    <property type="entry name" value="FA_oxidation_alpha_subunit"/>
</dbReference>
<evidence type="ECO:0000256" key="2">
    <source>
        <dbReference type="ARBA" id="ARBA00007005"/>
    </source>
</evidence>
<evidence type="ECO:0000259" key="16">
    <source>
        <dbReference type="Pfam" id="PF02737"/>
    </source>
</evidence>
<protein>
    <recommendedName>
        <fullName evidence="14">Fatty acid oxidation complex subunit alpha</fullName>
    </recommendedName>
    <domain>
        <recommendedName>
            <fullName evidence="14">Enoyl-CoA hydratase/3-hydroxybutyryl-CoA epimerase</fullName>
            <ecNumber evidence="14">4.2.1.17</ecNumber>
            <ecNumber evidence="14">5.1.2.3</ecNumber>
        </recommendedName>
    </domain>
    <domain>
        <recommendedName>
            <fullName evidence="14">3-hydroxyacyl-CoA dehydrogenase</fullName>
            <ecNumber evidence="14">1.1.1.35</ecNumber>
        </recommendedName>
    </domain>
</protein>
<dbReference type="RefSeq" id="WP_280558077.1">
    <property type="nucleotide sequence ID" value="NZ_CP123488.1"/>
</dbReference>
<dbReference type="EC" id="5.1.2.3" evidence="14"/>
<evidence type="ECO:0000256" key="11">
    <source>
        <dbReference type="ARBA" id="ARBA00023239"/>
    </source>
</evidence>
<dbReference type="AlphaFoldDB" id="A0AA95JY34"/>
<feature type="domain" description="3-hydroxyacyl-CoA dehydrogenase C-terminal" evidence="15">
    <location>
        <begin position="492"/>
        <end position="586"/>
    </location>
</feature>
<dbReference type="NCBIfam" id="TIGR02440">
    <property type="entry name" value="FadJ"/>
    <property type="match status" value="1"/>
</dbReference>
<evidence type="ECO:0000259" key="15">
    <source>
        <dbReference type="Pfam" id="PF00725"/>
    </source>
</evidence>
<gene>
    <name evidence="14 17" type="primary">fadJ</name>
    <name evidence="17" type="ORF">QBD33_06670</name>
</gene>
<keyword evidence="11 14" id="KW-0456">Lyase</keyword>
<keyword evidence="6 14" id="KW-0442">Lipid degradation</keyword>
<evidence type="ECO:0000256" key="7">
    <source>
        <dbReference type="ARBA" id="ARBA00023002"/>
    </source>
</evidence>
<sequence>MDMKSAFTLTVRPDNVAVVTIDVPDEKLNTLKAEFGGQVRAILKQIRENKTLQGVVIISAKSDNFIAGADINMIGRCQTAQEAEALARQGQQVMAELHSLSIPVVAAIHGACLGGGLELALACHARICSDDGRTVLGLPEVQLGLLPGSGGTQRLPRLVGVSTALDMILTGKQLRARQALKAGLVDEVVPQSILLEAAAELARKPRHENRRLPVRERILAGPLGRRLLFSMATKKTAQKTQGNYPATDKILQVIETGLAQGSSSGYEAEARAFGELAMTPQSQALRNIFFASTDIKKDPGASVEAGPLRSVGILGGGLMGGGIAYVTAVKGKLPVRIKDINANGINHALKYSWDQLDQKVRRRHLKAAERDAQLALISGGTDYRGFAHRDLVIEAVFEDLTLKQKMVSEVEQYCAPHTIFASNTSSLPIGDIAAMAQNPERVIGLHFFSPVEKMPLVEVIPHASTSEQTIATTVKLAKKQGKTPIVVADKAGFYVNRILAPYIAEAMRILVEGESVEVIDNALVKFGFPVGPIQLLDEVGIDTGTKILPILEAAYGERFSAPASLIQAILNDDRKGRKNGRGFYLYGVKGRKSKKQVDKAVYFLAGMEARRSLYSAEQITERCVMLMLNEAARCMDEGIVRSARDGDIGAVFGIGFPPFLGGPLRYMDSLGAGEVVARLQRLATQYGSRFTPCEALVQRAERGLTFWPGHKTDSLNDGQS</sequence>
<comment type="catalytic activity">
    <reaction evidence="13 14">
        <text>a (3S)-3-hydroxyacyl-CoA + NAD(+) = a 3-oxoacyl-CoA + NADH + H(+)</text>
        <dbReference type="Rhea" id="RHEA:22432"/>
        <dbReference type="ChEBI" id="CHEBI:15378"/>
        <dbReference type="ChEBI" id="CHEBI:57318"/>
        <dbReference type="ChEBI" id="CHEBI:57540"/>
        <dbReference type="ChEBI" id="CHEBI:57945"/>
        <dbReference type="ChEBI" id="CHEBI:90726"/>
        <dbReference type="EC" id="1.1.1.35"/>
    </reaction>
</comment>
<dbReference type="SUPFAM" id="SSF51735">
    <property type="entry name" value="NAD(P)-binding Rossmann-fold domains"/>
    <property type="match status" value="1"/>
</dbReference>
<dbReference type="GO" id="GO:0006635">
    <property type="term" value="P:fatty acid beta-oxidation"/>
    <property type="evidence" value="ECO:0007669"/>
    <property type="project" value="UniProtKB-UniRule"/>
</dbReference>
<dbReference type="GO" id="GO:0005737">
    <property type="term" value="C:cytoplasm"/>
    <property type="evidence" value="ECO:0007669"/>
    <property type="project" value="UniProtKB-SubCell"/>
</dbReference>
<dbReference type="InterPro" id="IPR006108">
    <property type="entry name" value="3HC_DH_C"/>
</dbReference>